<organism evidence="2 3">
    <name type="scientific">Nocardiopsis codii</name>
    <dbReference type="NCBI Taxonomy" id="3065942"/>
    <lineage>
        <taxon>Bacteria</taxon>
        <taxon>Bacillati</taxon>
        <taxon>Actinomycetota</taxon>
        <taxon>Actinomycetes</taxon>
        <taxon>Streptosporangiales</taxon>
        <taxon>Nocardiopsidaceae</taxon>
        <taxon>Nocardiopsis</taxon>
    </lineage>
</organism>
<name>A0ABU7K945_9ACTN</name>
<protein>
    <submittedName>
        <fullName evidence="2">VOC family protein</fullName>
    </submittedName>
</protein>
<dbReference type="InterPro" id="IPR037523">
    <property type="entry name" value="VOC_core"/>
</dbReference>
<gene>
    <name evidence="2" type="ORF">Q8791_12730</name>
</gene>
<proteinExistence type="predicted"/>
<dbReference type="RefSeq" id="WP_330091904.1">
    <property type="nucleotide sequence ID" value="NZ_JAUZMY010000010.1"/>
</dbReference>
<reference evidence="2 3" key="1">
    <citation type="submission" date="2023-08" db="EMBL/GenBank/DDBJ databases">
        <authorList>
            <person name="Girao M."/>
            <person name="Carvalho M.F."/>
        </authorList>
    </citation>
    <scope>NUCLEOTIDE SEQUENCE [LARGE SCALE GENOMIC DNA]</scope>
    <source>
        <strain evidence="2 3">CT-R113</strain>
    </source>
</reference>
<keyword evidence="3" id="KW-1185">Reference proteome</keyword>
<dbReference type="SUPFAM" id="SSF54593">
    <property type="entry name" value="Glyoxalase/Bleomycin resistance protein/Dihydroxybiphenyl dioxygenase"/>
    <property type="match status" value="1"/>
</dbReference>
<dbReference type="Gene3D" id="3.10.180.10">
    <property type="entry name" value="2,3-Dihydroxybiphenyl 1,2-Dioxygenase, domain 1"/>
    <property type="match status" value="1"/>
</dbReference>
<dbReference type="PROSITE" id="PS51819">
    <property type="entry name" value="VOC"/>
    <property type="match status" value="1"/>
</dbReference>
<dbReference type="CDD" id="cd06587">
    <property type="entry name" value="VOC"/>
    <property type="match status" value="1"/>
</dbReference>
<dbReference type="Pfam" id="PF00903">
    <property type="entry name" value="Glyoxalase"/>
    <property type="match status" value="1"/>
</dbReference>
<evidence type="ECO:0000259" key="1">
    <source>
        <dbReference type="PROSITE" id="PS51819"/>
    </source>
</evidence>
<dbReference type="InterPro" id="IPR004360">
    <property type="entry name" value="Glyas_Fos-R_dOase_dom"/>
</dbReference>
<accession>A0ABU7K945</accession>
<feature type="domain" description="VOC" evidence="1">
    <location>
        <begin position="5"/>
        <end position="126"/>
    </location>
</feature>
<evidence type="ECO:0000313" key="3">
    <source>
        <dbReference type="Proteomes" id="UP001356095"/>
    </source>
</evidence>
<dbReference type="EMBL" id="JAUZMY010000010">
    <property type="protein sequence ID" value="MEE2038082.1"/>
    <property type="molecule type" value="Genomic_DNA"/>
</dbReference>
<dbReference type="Proteomes" id="UP001356095">
    <property type="component" value="Unassembled WGS sequence"/>
</dbReference>
<dbReference type="InterPro" id="IPR029068">
    <property type="entry name" value="Glyas_Bleomycin-R_OHBP_Dase"/>
</dbReference>
<comment type="caution">
    <text evidence="2">The sequence shown here is derived from an EMBL/GenBank/DDBJ whole genome shotgun (WGS) entry which is preliminary data.</text>
</comment>
<sequence length="127" mass="13779">MFDTTRAFASFAVPDAARARAFYADTLGLDVRPVEGMEEEGLLSIDLGEGRSILVYPKPDHAPAVFTVLNLVVDDAEAAVDELARRGVQTLRYDEFDQDAKGIARGTPTVAWFADPFGNVCSVIQEA</sequence>
<evidence type="ECO:0000313" key="2">
    <source>
        <dbReference type="EMBL" id="MEE2038082.1"/>
    </source>
</evidence>